<organism evidence="2 3">
    <name type="scientific">Corynebacterium pelargi</name>
    <dbReference type="NCBI Taxonomy" id="1471400"/>
    <lineage>
        <taxon>Bacteria</taxon>
        <taxon>Bacillati</taxon>
        <taxon>Actinomycetota</taxon>
        <taxon>Actinomycetes</taxon>
        <taxon>Mycobacteriales</taxon>
        <taxon>Corynebacteriaceae</taxon>
        <taxon>Corynebacterium</taxon>
    </lineage>
</organism>
<feature type="domain" description="CAAX prenyl protease 2/Lysostaphin resistance protein A-like" evidence="1">
    <location>
        <begin position="112"/>
        <end position="196"/>
    </location>
</feature>
<protein>
    <submittedName>
        <fullName evidence="2">CAAX amino terminal protease self-immunity</fullName>
    </submittedName>
</protein>
<evidence type="ECO:0000259" key="1">
    <source>
        <dbReference type="Pfam" id="PF02517"/>
    </source>
</evidence>
<dbReference type="OrthoDB" id="4407663at2"/>
<proteinExistence type="predicted"/>
<dbReference type="InterPro" id="IPR003675">
    <property type="entry name" value="Rce1/LyrA-like_dom"/>
</dbReference>
<dbReference type="Proteomes" id="UP000288929">
    <property type="component" value="Chromosome"/>
</dbReference>
<gene>
    <name evidence="2" type="ORF">CPELA_02940</name>
</gene>
<keyword evidence="3" id="KW-1185">Reference proteome</keyword>
<dbReference type="KEGG" id="cpeg:CPELA_02940"/>
<dbReference type="Pfam" id="PF02517">
    <property type="entry name" value="Rce1-like"/>
    <property type="match status" value="1"/>
</dbReference>
<evidence type="ECO:0000313" key="2">
    <source>
        <dbReference type="EMBL" id="QAU51871.1"/>
    </source>
</evidence>
<dbReference type="AlphaFoldDB" id="A0A410W782"/>
<name>A0A410W782_9CORY</name>
<dbReference type="GO" id="GO:0080120">
    <property type="term" value="P:CAAX-box protein maturation"/>
    <property type="evidence" value="ECO:0007669"/>
    <property type="project" value="UniProtKB-ARBA"/>
</dbReference>
<keyword evidence="2" id="KW-0378">Hydrolase</keyword>
<accession>A0A410W782</accession>
<sequence>MSPQHHLRPSILIHALVLCAGGFFLGVALHSDFDSLRFNVSALCMAGVWLLGFAVKPARISRSDFSARALRPAVLAACALVCITLVGALIVPSLPWLEARVLGLLSQLRGPSVWTLALIAAVGGIAEELYFRGTLFDALPRSVAALGTTVAYIAVVCASGMILLMLAAAALGALAAFLRARFDNVVACAMFHVAWSVPVLLIVPHLLPA</sequence>
<dbReference type="RefSeq" id="WP_128889388.1">
    <property type="nucleotide sequence ID" value="NZ_BMCX01000001.1"/>
</dbReference>
<reference evidence="2 3" key="1">
    <citation type="submission" date="2019-01" db="EMBL/GenBank/DDBJ databases">
        <authorList>
            <person name="Ruckert C."/>
            <person name="Busche T."/>
            <person name="Kalinowski J."/>
        </authorList>
    </citation>
    <scope>NUCLEOTIDE SEQUENCE [LARGE SCALE GENOMIC DNA]</scope>
    <source>
        <strain evidence="2 3">136/3</strain>
    </source>
</reference>
<keyword evidence="2" id="KW-0645">Protease</keyword>
<dbReference type="EMBL" id="CP035299">
    <property type="protein sequence ID" value="QAU51871.1"/>
    <property type="molecule type" value="Genomic_DNA"/>
</dbReference>
<dbReference type="GO" id="GO:0006508">
    <property type="term" value="P:proteolysis"/>
    <property type="evidence" value="ECO:0007669"/>
    <property type="project" value="UniProtKB-KW"/>
</dbReference>
<dbReference type="GO" id="GO:0004175">
    <property type="term" value="F:endopeptidase activity"/>
    <property type="evidence" value="ECO:0007669"/>
    <property type="project" value="UniProtKB-ARBA"/>
</dbReference>
<evidence type="ECO:0000313" key="3">
    <source>
        <dbReference type="Proteomes" id="UP000288929"/>
    </source>
</evidence>